<keyword evidence="7" id="KW-0804">Transcription</keyword>
<protein>
    <submittedName>
        <fullName evidence="11">Response regulator</fullName>
    </submittedName>
</protein>
<evidence type="ECO:0000256" key="8">
    <source>
        <dbReference type="PROSITE-ProRule" id="PRU00169"/>
    </source>
</evidence>
<organism evidence="11 12">
    <name type="scientific">Paenibacillus psychroresistens</name>
    <dbReference type="NCBI Taxonomy" id="1778678"/>
    <lineage>
        <taxon>Bacteria</taxon>
        <taxon>Bacillati</taxon>
        <taxon>Bacillota</taxon>
        <taxon>Bacilli</taxon>
        <taxon>Bacillales</taxon>
        <taxon>Paenibacillaceae</taxon>
        <taxon>Paenibacillus</taxon>
    </lineage>
</organism>
<evidence type="ECO:0000256" key="6">
    <source>
        <dbReference type="ARBA" id="ARBA00023125"/>
    </source>
</evidence>
<dbReference type="GO" id="GO:0003700">
    <property type="term" value="F:DNA-binding transcription factor activity"/>
    <property type="evidence" value="ECO:0007669"/>
    <property type="project" value="InterPro"/>
</dbReference>
<dbReference type="SMART" id="SM00448">
    <property type="entry name" value="REC"/>
    <property type="match status" value="1"/>
</dbReference>
<dbReference type="Gene3D" id="1.10.10.60">
    <property type="entry name" value="Homeodomain-like"/>
    <property type="match status" value="2"/>
</dbReference>
<dbReference type="PANTHER" id="PTHR42713:SF3">
    <property type="entry name" value="TRANSCRIPTIONAL REGULATORY PROTEIN HPTR"/>
    <property type="match status" value="1"/>
</dbReference>
<dbReference type="InterPro" id="IPR011006">
    <property type="entry name" value="CheY-like_superfamily"/>
</dbReference>
<evidence type="ECO:0000256" key="7">
    <source>
        <dbReference type="ARBA" id="ARBA00023163"/>
    </source>
</evidence>
<evidence type="ECO:0000259" key="9">
    <source>
        <dbReference type="PROSITE" id="PS01124"/>
    </source>
</evidence>
<dbReference type="Pfam" id="PF00072">
    <property type="entry name" value="Response_reg"/>
    <property type="match status" value="1"/>
</dbReference>
<feature type="modified residue" description="4-aspartylphosphate" evidence="8">
    <location>
        <position position="56"/>
    </location>
</feature>
<dbReference type="OrthoDB" id="2676256at2"/>
<dbReference type="GO" id="GO:0000160">
    <property type="term" value="P:phosphorelay signal transduction system"/>
    <property type="evidence" value="ECO:0007669"/>
    <property type="project" value="UniProtKB-KW"/>
</dbReference>
<evidence type="ECO:0000313" key="12">
    <source>
        <dbReference type="Proteomes" id="UP000426246"/>
    </source>
</evidence>
<dbReference type="CDD" id="cd17536">
    <property type="entry name" value="REC_YesN-like"/>
    <property type="match status" value="1"/>
</dbReference>
<dbReference type="SUPFAM" id="SSF46689">
    <property type="entry name" value="Homeodomain-like"/>
    <property type="match status" value="1"/>
</dbReference>
<keyword evidence="5" id="KW-0805">Transcription regulation</keyword>
<name>A0A6B8RE78_9BACL</name>
<dbReference type="AlphaFoldDB" id="A0A6B8RE78"/>
<keyword evidence="2" id="KW-0963">Cytoplasm</keyword>
<dbReference type="PANTHER" id="PTHR42713">
    <property type="entry name" value="HISTIDINE KINASE-RELATED"/>
    <property type="match status" value="1"/>
</dbReference>
<evidence type="ECO:0000313" key="11">
    <source>
        <dbReference type="EMBL" id="QGQ94470.1"/>
    </source>
</evidence>
<dbReference type="InterPro" id="IPR001789">
    <property type="entry name" value="Sig_transdc_resp-reg_receiver"/>
</dbReference>
<reference evidence="12" key="1">
    <citation type="submission" date="2018-11" db="EMBL/GenBank/DDBJ databases">
        <title>Complete genome sequence of Paenibacillus sp. ML311-T8.</title>
        <authorList>
            <person name="Nam Y.-D."/>
            <person name="Kang J."/>
            <person name="Chung W.-H."/>
            <person name="Park Y.S."/>
        </authorList>
    </citation>
    <scope>NUCLEOTIDE SEQUENCE [LARGE SCALE GENOMIC DNA]</scope>
    <source>
        <strain evidence="12">ML311-T8</strain>
    </source>
</reference>
<dbReference type="Gene3D" id="3.40.50.2300">
    <property type="match status" value="1"/>
</dbReference>
<dbReference type="InterPro" id="IPR009057">
    <property type="entry name" value="Homeodomain-like_sf"/>
</dbReference>
<dbReference type="GO" id="GO:0005737">
    <property type="term" value="C:cytoplasm"/>
    <property type="evidence" value="ECO:0007669"/>
    <property type="project" value="UniProtKB-SubCell"/>
</dbReference>
<dbReference type="RefSeq" id="WP_155699475.1">
    <property type="nucleotide sequence ID" value="NZ_CP034235.1"/>
</dbReference>
<dbReference type="Pfam" id="PF12833">
    <property type="entry name" value="HTH_18"/>
    <property type="match status" value="1"/>
</dbReference>
<sequence>MNYTIMLVEDEPPILYAMKHLIETGNYGFTVITTARNGRDALKALETHVPDIIITDIQMPFINGLDLIEEVHRSFPEIKCVILTGHSDFEYARKALRTNAYEYLLKPIQVDQLRELLESLRKTLYTNQSQVELSALSNAIFFEETPQLSRTVFVGRLLVPLIICAGHFAQESGYSEHPGKTFWNQSEHQAVIQQYAETPGIWVLNGFTANEKIIVMSLETAADLAMNAFTSKLMQELCNAHIPLQIAYGVPVEQLDELPKKLKNLRAGLAKKVIFGASGIFAEDKTTSKVPFVVPNDYEKRFEFLTQHKSLAGFKKEFLLLLEEWELNQFSQAVVEALLLTLTNKLTQAHLTASGEASLFSLGLTEIVASAVSYANLAESYCRFIDTLYENVDHTAIDISAAEIVDHMETYFQNHFTSAISYKMFYDLFGFNETYLSHVFKLQRGISPNKYVTKLRIEKAKEMMQLQPETPLKKIAALVGYEDAFYFSRVFKETTGSSPSEFIKLSIPIKPPVK</sequence>
<evidence type="ECO:0000256" key="2">
    <source>
        <dbReference type="ARBA" id="ARBA00022490"/>
    </source>
</evidence>
<evidence type="ECO:0000256" key="3">
    <source>
        <dbReference type="ARBA" id="ARBA00022553"/>
    </source>
</evidence>
<dbReference type="PROSITE" id="PS01124">
    <property type="entry name" value="HTH_ARAC_FAMILY_2"/>
    <property type="match status" value="1"/>
</dbReference>
<feature type="domain" description="HTH araC/xylS-type" evidence="9">
    <location>
        <begin position="406"/>
        <end position="505"/>
    </location>
</feature>
<dbReference type="KEGG" id="ppsc:EHS13_05905"/>
<keyword evidence="3 8" id="KW-0597">Phosphoprotein</keyword>
<keyword evidence="12" id="KW-1185">Reference proteome</keyword>
<comment type="subcellular location">
    <subcellularLocation>
        <location evidence="1">Cytoplasm</location>
    </subcellularLocation>
</comment>
<dbReference type="SUPFAM" id="SSF52172">
    <property type="entry name" value="CheY-like"/>
    <property type="match status" value="1"/>
</dbReference>
<accession>A0A6B8RE78</accession>
<dbReference type="PROSITE" id="PS00041">
    <property type="entry name" value="HTH_ARAC_FAMILY_1"/>
    <property type="match status" value="1"/>
</dbReference>
<proteinExistence type="predicted"/>
<dbReference type="PROSITE" id="PS50110">
    <property type="entry name" value="RESPONSE_REGULATORY"/>
    <property type="match status" value="1"/>
</dbReference>
<dbReference type="GO" id="GO:0043565">
    <property type="term" value="F:sequence-specific DNA binding"/>
    <property type="evidence" value="ECO:0007669"/>
    <property type="project" value="InterPro"/>
</dbReference>
<dbReference type="Proteomes" id="UP000426246">
    <property type="component" value="Chromosome"/>
</dbReference>
<gene>
    <name evidence="11" type="ORF">EHS13_05905</name>
</gene>
<keyword evidence="4" id="KW-0902">Two-component regulatory system</keyword>
<evidence type="ECO:0000259" key="10">
    <source>
        <dbReference type="PROSITE" id="PS50110"/>
    </source>
</evidence>
<feature type="domain" description="Response regulatory" evidence="10">
    <location>
        <begin position="4"/>
        <end position="121"/>
    </location>
</feature>
<evidence type="ECO:0000256" key="1">
    <source>
        <dbReference type="ARBA" id="ARBA00004496"/>
    </source>
</evidence>
<keyword evidence="6" id="KW-0238">DNA-binding</keyword>
<evidence type="ECO:0000256" key="4">
    <source>
        <dbReference type="ARBA" id="ARBA00023012"/>
    </source>
</evidence>
<dbReference type="InterPro" id="IPR051552">
    <property type="entry name" value="HptR"/>
</dbReference>
<dbReference type="EMBL" id="CP034235">
    <property type="protein sequence ID" value="QGQ94470.1"/>
    <property type="molecule type" value="Genomic_DNA"/>
</dbReference>
<dbReference type="SMART" id="SM00342">
    <property type="entry name" value="HTH_ARAC"/>
    <property type="match status" value="1"/>
</dbReference>
<evidence type="ECO:0000256" key="5">
    <source>
        <dbReference type="ARBA" id="ARBA00023015"/>
    </source>
</evidence>
<dbReference type="InterPro" id="IPR018062">
    <property type="entry name" value="HTH_AraC-typ_CS"/>
</dbReference>
<dbReference type="InterPro" id="IPR018060">
    <property type="entry name" value="HTH_AraC"/>
</dbReference>